<feature type="signal peptide" evidence="1">
    <location>
        <begin position="1"/>
        <end position="18"/>
    </location>
</feature>
<organism evidence="2 3">
    <name type="scientific">Chryseobacterium oleae</name>
    <dbReference type="NCBI Taxonomy" id="491207"/>
    <lineage>
        <taxon>Bacteria</taxon>
        <taxon>Pseudomonadati</taxon>
        <taxon>Bacteroidota</taxon>
        <taxon>Flavobacteriia</taxon>
        <taxon>Flavobacteriales</taxon>
        <taxon>Weeksellaceae</taxon>
        <taxon>Chryseobacterium group</taxon>
        <taxon>Chryseobacterium</taxon>
    </lineage>
</organism>
<feature type="chain" id="PRO_5011447665" description="Ig-like domain-containing protein" evidence="1">
    <location>
        <begin position="19"/>
        <end position="167"/>
    </location>
</feature>
<gene>
    <name evidence="2" type="ORF">SAMN05421594_1196</name>
</gene>
<dbReference type="Proteomes" id="UP000198769">
    <property type="component" value="Unassembled WGS sequence"/>
</dbReference>
<keyword evidence="1" id="KW-0732">Signal</keyword>
<evidence type="ECO:0000256" key="1">
    <source>
        <dbReference type="SAM" id="SignalP"/>
    </source>
</evidence>
<dbReference type="RefSeq" id="WP_090023641.1">
    <property type="nucleotide sequence ID" value="NZ_FOVD01000001.1"/>
</dbReference>
<dbReference type="AlphaFoldDB" id="A0A1I4WIA0"/>
<dbReference type="EMBL" id="FOVD01000001">
    <property type="protein sequence ID" value="SFN12739.1"/>
    <property type="molecule type" value="Genomic_DNA"/>
</dbReference>
<evidence type="ECO:0000313" key="3">
    <source>
        <dbReference type="Proteomes" id="UP000198769"/>
    </source>
</evidence>
<name>A0A1I4WIA0_CHROL</name>
<proteinExistence type="predicted"/>
<dbReference type="OrthoDB" id="1251584at2"/>
<accession>A0A1I4WIA0</accession>
<keyword evidence="3" id="KW-1185">Reference proteome</keyword>
<reference evidence="3" key="1">
    <citation type="submission" date="2016-10" db="EMBL/GenBank/DDBJ databases">
        <authorList>
            <person name="Varghese N."/>
            <person name="Submissions S."/>
        </authorList>
    </citation>
    <scope>NUCLEOTIDE SEQUENCE [LARGE SCALE GENOMIC DNA]</scope>
    <source>
        <strain evidence="3">DSM 25575</strain>
    </source>
</reference>
<evidence type="ECO:0008006" key="4">
    <source>
        <dbReference type="Google" id="ProtNLM"/>
    </source>
</evidence>
<evidence type="ECO:0000313" key="2">
    <source>
        <dbReference type="EMBL" id="SFN12739.1"/>
    </source>
</evidence>
<protein>
    <recommendedName>
        <fullName evidence="4">Ig-like domain-containing protein</fullName>
    </recommendedName>
</protein>
<sequence length="167" mass="17682">MKKLLTILGFVSISFAYAQGGPLIINNYTAADFHTRLTAASLTTPGCYFYVTLDNTELVIPSGSSVSYNSFNIPGTIWKVSTSPTGATPRPGSHPSLMSGGAISNHTTWVMSQFQFHQSGTALSSGGVGDTGYTCNPVPNTLLTTEGAVEWFTITSAGTTYTYVQAF</sequence>